<dbReference type="InterPro" id="IPR036855">
    <property type="entry name" value="Znf_CCCH_sf"/>
</dbReference>
<feature type="compositionally biased region" description="Polar residues" evidence="11">
    <location>
        <begin position="124"/>
        <end position="133"/>
    </location>
</feature>
<feature type="compositionally biased region" description="Basic and acidic residues" evidence="11">
    <location>
        <begin position="525"/>
        <end position="553"/>
    </location>
</feature>
<evidence type="ECO:0000256" key="3">
    <source>
        <dbReference type="ARBA" id="ARBA00022771"/>
    </source>
</evidence>
<dbReference type="Gene3D" id="6.10.250.3220">
    <property type="match status" value="1"/>
</dbReference>
<comment type="subcellular location">
    <subcellularLocation>
        <location evidence="1">Nucleus membrane</location>
        <topology evidence="1">Peripheral membrane protein</topology>
        <orientation evidence="1">Cytoplasmic side</orientation>
    </subcellularLocation>
</comment>
<keyword evidence="4 10" id="KW-0862">Zinc</keyword>
<evidence type="ECO:0000313" key="14">
    <source>
        <dbReference type="Proteomes" id="UP000695022"/>
    </source>
</evidence>
<dbReference type="PROSITE" id="PS50103">
    <property type="entry name" value="ZF_C3H1"/>
    <property type="match status" value="3"/>
</dbReference>
<dbReference type="InterPro" id="IPR000571">
    <property type="entry name" value="Znf_CCCH"/>
</dbReference>
<evidence type="ECO:0000256" key="4">
    <source>
        <dbReference type="ARBA" id="ARBA00022833"/>
    </source>
</evidence>
<evidence type="ECO:0000256" key="6">
    <source>
        <dbReference type="ARBA" id="ARBA00037262"/>
    </source>
</evidence>
<dbReference type="RefSeq" id="XP_014670254.1">
    <property type="nucleotide sequence ID" value="XM_014814768.1"/>
</dbReference>
<dbReference type="SUPFAM" id="SSF90229">
    <property type="entry name" value="CCCH zinc finger"/>
    <property type="match status" value="2"/>
</dbReference>
<feature type="compositionally biased region" description="Polar residues" evidence="11">
    <location>
        <begin position="32"/>
        <end position="46"/>
    </location>
</feature>
<dbReference type="InterPro" id="IPR051767">
    <property type="entry name" value="Nucleoporin_NUP42"/>
</dbReference>
<dbReference type="SMART" id="SM00356">
    <property type="entry name" value="ZnF_C3H1"/>
    <property type="match status" value="3"/>
</dbReference>
<feature type="region of interest" description="Disordered" evidence="11">
    <location>
        <begin position="98"/>
        <end position="134"/>
    </location>
</feature>
<evidence type="ECO:0000313" key="16">
    <source>
        <dbReference type="RefSeq" id="XP_014670324.1"/>
    </source>
</evidence>
<feature type="region of interest" description="Disordered" evidence="11">
    <location>
        <begin position="1"/>
        <end position="46"/>
    </location>
</feature>
<dbReference type="Proteomes" id="UP000695022">
    <property type="component" value="Unplaced"/>
</dbReference>
<evidence type="ECO:0000313" key="15">
    <source>
        <dbReference type="RefSeq" id="XP_014670254.1"/>
    </source>
</evidence>
<feature type="region of interest" description="Disordered" evidence="11">
    <location>
        <begin position="241"/>
        <end position="269"/>
    </location>
</feature>
<dbReference type="GeneID" id="106811186"/>
<accession>A0ABM1EDI3</accession>
<gene>
    <name evidence="15 16" type="primary">LOC106811186</name>
</gene>
<evidence type="ECO:0000256" key="5">
    <source>
        <dbReference type="ARBA" id="ARBA00023242"/>
    </source>
</evidence>
<evidence type="ECO:0000256" key="7">
    <source>
        <dbReference type="ARBA" id="ARBA00039886"/>
    </source>
</evidence>
<evidence type="ECO:0000256" key="8">
    <source>
        <dbReference type="ARBA" id="ARBA00042384"/>
    </source>
</evidence>
<feature type="zinc finger region" description="C3H1-type" evidence="10">
    <location>
        <begin position="210"/>
        <end position="237"/>
    </location>
</feature>
<keyword evidence="5" id="KW-0539">Nucleus</keyword>
<organism evidence="14 15">
    <name type="scientific">Priapulus caudatus</name>
    <name type="common">Priapulid worm</name>
    <dbReference type="NCBI Taxonomy" id="37621"/>
    <lineage>
        <taxon>Eukaryota</taxon>
        <taxon>Metazoa</taxon>
        <taxon>Ecdysozoa</taxon>
        <taxon>Scalidophora</taxon>
        <taxon>Priapulida</taxon>
        <taxon>Priapulimorpha</taxon>
        <taxon>Priapulimorphida</taxon>
        <taxon>Priapulidae</taxon>
        <taxon>Priapulus</taxon>
    </lineage>
</organism>
<dbReference type="PANTHER" id="PTHR46527:SF1">
    <property type="entry name" value="NUCLEOPORIN NUP42"/>
    <property type="match status" value="1"/>
</dbReference>
<feature type="compositionally biased region" description="Polar residues" evidence="11">
    <location>
        <begin position="480"/>
        <end position="491"/>
    </location>
</feature>
<dbReference type="InterPro" id="IPR037274">
    <property type="entry name" value="Znf_CHY_sf"/>
</dbReference>
<dbReference type="Pfam" id="PF00642">
    <property type="entry name" value="zf-CCCH"/>
    <property type="match status" value="1"/>
</dbReference>
<evidence type="ECO:0000256" key="2">
    <source>
        <dbReference type="ARBA" id="ARBA00022723"/>
    </source>
</evidence>
<feature type="domain" description="CHY-type" evidence="13">
    <location>
        <begin position="734"/>
        <end position="803"/>
    </location>
</feature>
<comment type="function">
    <text evidence="6">Required for the export of mRNAs containing poly(A) tails from the nucleus into the cytoplasm.</text>
</comment>
<protein>
    <recommendedName>
        <fullName evidence="7">Nucleoporin NUP42</fullName>
    </recommendedName>
    <alternativeName>
        <fullName evidence="8">Nucleoporin-like protein 2</fullName>
    </alternativeName>
</protein>
<evidence type="ECO:0000259" key="13">
    <source>
        <dbReference type="PROSITE" id="PS51266"/>
    </source>
</evidence>
<dbReference type="InterPro" id="IPR008913">
    <property type="entry name" value="Znf_CHY"/>
</dbReference>
<feature type="compositionally biased region" description="Basic and acidic residues" evidence="11">
    <location>
        <begin position="241"/>
        <end position="256"/>
    </location>
</feature>
<feature type="domain" description="C3H1-type" evidence="12">
    <location>
        <begin position="131"/>
        <end position="159"/>
    </location>
</feature>
<dbReference type="SUPFAM" id="SSF161219">
    <property type="entry name" value="CHY zinc finger-like"/>
    <property type="match status" value="1"/>
</dbReference>
<feature type="region of interest" description="Disordered" evidence="11">
    <location>
        <begin position="480"/>
        <end position="560"/>
    </location>
</feature>
<dbReference type="Gene3D" id="4.10.1000.10">
    <property type="entry name" value="Zinc finger, CCCH-type"/>
    <property type="match status" value="1"/>
</dbReference>
<proteinExistence type="predicted"/>
<reference evidence="15 16" key="1">
    <citation type="submission" date="2025-05" db="UniProtKB">
        <authorList>
            <consortium name="RefSeq"/>
        </authorList>
    </citation>
    <scope>IDENTIFICATION</scope>
</reference>
<feature type="zinc finger region" description="C3H1-type" evidence="10">
    <location>
        <begin position="131"/>
        <end position="159"/>
    </location>
</feature>
<evidence type="ECO:0000256" key="9">
    <source>
        <dbReference type="PROSITE-ProRule" id="PRU00601"/>
    </source>
</evidence>
<feature type="region of interest" description="Disordered" evidence="11">
    <location>
        <begin position="830"/>
        <end position="855"/>
    </location>
</feature>
<dbReference type="RefSeq" id="XP_014670324.1">
    <property type="nucleotide sequence ID" value="XM_014814838.1"/>
</dbReference>
<evidence type="ECO:0000256" key="10">
    <source>
        <dbReference type="PROSITE-ProRule" id="PRU00723"/>
    </source>
</evidence>
<sequence length="855" mass="96025">MAEALAIEGDAPGNNDNDEPGSPVLLADPNVGQATQADPSSKASSTAKGACRHFTAHGKCRFGKHCRYPHIKAEPSLDEARAVFWNSEETLPLDTTHAHVGTDSLHSPAQEEENVSDDSPAVRNPNNSGSNKTRGVCKIFSQSGKCRFGSDCRYSHMTTDGLNRDGSMPLKKCKREQEKKSNDGVVASSDQVGVEVASSVKVKSGSRMNEKDKKLCRYFQRGRCYSGQRCAFLHKRPPSYIEKESQKDVPAVREQPESSVESVEGKPVSEAPTIEVETPAMQQMDACEVHPPQMEGDHARHDQAARPISKRQELHIQDLTEEDFTNLRKTEITQLLKHFPKGRLAVEEMGGGRTYYRLQISPTDPDWPYDMQVVELLLWFPDDYPRKEFNVEILPDLQGEQQMPTLTARYMTDKVQQWLSERVLTNQETGKVELILRLFLRWFDRSLEDLVTQGLKQVKLDMDAKAAGIEAVPWQKLVGSQSTDTGAISQSQEEDDEKHLSDGTAPSAEGGDWRREGHVAILAGNRDDNSRTEDKVHMDLAEQKSGRSEKENMRPLTKADTMPKGTQVKLSRFELSETVATIIIQKVVLVLRCARCKGQQPLSTPARRKNVITCQKCSQQLIAVFRPSIVHQYSPVLGHLDLDNCVPFDMVLVDCEFLLCCLECSKQMTISGLHFGQNKDTWCHHCHTKMTVMFETVKYQKLQPGEITGEGPVHTVGPKKQKKPTDVIIKEGQPLPDNGTCKHYKKSFRWLRFPCCGKCYPCDVCHEEKEDGHEMKFASRMICGYCCKEQAYSRDKPCVACKGAVTKHTGIYWEGGKGCRDKVKMSRNDAQKFSDTNKTISRKQQELSKKKSGKK</sequence>
<name>A0ABM1EDI3_PRICU</name>
<dbReference type="Pfam" id="PF16131">
    <property type="entry name" value="Torus"/>
    <property type="match status" value="1"/>
</dbReference>
<evidence type="ECO:0000256" key="11">
    <source>
        <dbReference type="SAM" id="MobiDB-lite"/>
    </source>
</evidence>
<evidence type="ECO:0000256" key="1">
    <source>
        <dbReference type="ARBA" id="ARBA00004335"/>
    </source>
</evidence>
<dbReference type="PROSITE" id="PS51266">
    <property type="entry name" value="ZF_CHY"/>
    <property type="match status" value="1"/>
</dbReference>
<feature type="domain" description="C3H1-type" evidence="12">
    <location>
        <begin position="45"/>
        <end position="73"/>
    </location>
</feature>
<evidence type="ECO:0000259" key="12">
    <source>
        <dbReference type="PROSITE" id="PS50103"/>
    </source>
</evidence>
<dbReference type="InterPro" id="IPR032297">
    <property type="entry name" value="Torus"/>
</dbReference>
<feature type="zinc finger region" description="C3H1-type" evidence="10">
    <location>
        <begin position="45"/>
        <end position="73"/>
    </location>
</feature>
<keyword evidence="14" id="KW-1185">Reference proteome</keyword>
<keyword evidence="3 9" id="KW-0863">Zinc-finger</keyword>
<feature type="domain" description="C3H1-type" evidence="12">
    <location>
        <begin position="210"/>
        <end position="237"/>
    </location>
</feature>
<keyword evidence="2 10" id="KW-0479">Metal-binding</keyword>
<dbReference type="PANTHER" id="PTHR46527">
    <property type="entry name" value="NUCLEOPORIN-LIKE PROTEIN 2"/>
    <property type="match status" value="1"/>
</dbReference>